<evidence type="ECO:0000313" key="4">
    <source>
        <dbReference type="EMBL" id="VDD92104.1"/>
    </source>
</evidence>
<name>A0A0N4VA52_ENTVE</name>
<dbReference type="InterPro" id="IPR006994">
    <property type="entry name" value="TCF25/Rqc1"/>
</dbReference>
<organism evidence="6">
    <name type="scientific">Enterobius vermicularis</name>
    <name type="common">Human pinworm</name>
    <dbReference type="NCBI Taxonomy" id="51028"/>
    <lineage>
        <taxon>Eukaryota</taxon>
        <taxon>Metazoa</taxon>
        <taxon>Ecdysozoa</taxon>
        <taxon>Nematoda</taxon>
        <taxon>Chromadorea</taxon>
        <taxon>Rhabditida</taxon>
        <taxon>Spirurina</taxon>
        <taxon>Oxyuridomorpha</taxon>
        <taxon>Oxyuroidea</taxon>
        <taxon>Oxyuridae</taxon>
        <taxon>Enterobius</taxon>
    </lineage>
</organism>
<dbReference type="InterPro" id="IPR027266">
    <property type="entry name" value="TrmE/GcvT-like"/>
</dbReference>
<reference evidence="6" key="1">
    <citation type="submission" date="2017-02" db="UniProtKB">
        <authorList>
            <consortium name="WormBaseParasite"/>
        </authorList>
    </citation>
    <scope>IDENTIFICATION</scope>
</reference>
<accession>A0A0N4VA52</accession>
<proteinExistence type="predicted"/>
<dbReference type="Proteomes" id="UP000274131">
    <property type="component" value="Unassembled WGS sequence"/>
</dbReference>
<dbReference type="InterPro" id="IPR057460">
    <property type="entry name" value="CAF17_C"/>
</dbReference>
<evidence type="ECO:0000259" key="3">
    <source>
        <dbReference type="Pfam" id="PF25455"/>
    </source>
</evidence>
<gene>
    <name evidence="4" type="ORF">EVEC_LOCUS6855</name>
</gene>
<dbReference type="OrthoDB" id="205993at2759"/>
<dbReference type="NCBIfam" id="TIGR03317">
    <property type="entry name" value="ygfZ_signature"/>
    <property type="match status" value="1"/>
</dbReference>
<evidence type="ECO:0000256" key="2">
    <source>
        <dbReference type="SAM" id="MobiDB-lite"/>
    </source>
</evidence>
<feature type="region of interest" description="Disordered" evidence="2">
    <location>
        <begin position="199"/>
        <end position="220"/>
    </location>
</feature>
<dbReference type="PANTHER" id="PTHR22684:SF0">
    <property type="entry name" value="RIBOSOME QUALITY CONTROL COMPLEX SUBUNIT TCF25"/>
    <property type="match status" value="1"/>
</dbReference>
<dbReference type="SUPFAM" id="SSF103025">
    <property type="entry name" value="Folate-binding domain"/>
    <property type="match status" value="1"/>
</dbReference>
<dbReference type="STRING" id="51028.A0A0N4VA52"/>
<evidence type="ECO:0000313" key="5">
    <source>
        <dbReference type="Proteomes" id="UP000274131"/>
    </source>
</evidence>
<dbReference type="PANTHER" id="PTHR22684">
    <property type="entry name" value="NULP1-RELATED"/>
    <property type="match status" value="1"/>
</dbReference>
<keyword evidence="1" id="KW-0809">Transit peptide</keyword>
<dbReference type="Pfam" id="PF04910">
    <property type="entry name" value="Tcf25"/>
    <property type="match status" value="1"/>
</dbReference>
<dbReference type="GO" id="GO:1990112">
    <property type="term" value="C:RQC complex"/>
    <property type="evidence" value="ECO:0007669"/>
    <property type="project" value="TreeGrafter"/>
</dbReference>
<dbReference type="Gene3D" id="3.30.1360.120">
    <property type="entry name" value="Probable tRNA modification gtpase trme, domain 1"/>
    <property type="match status" value="1"/>
</dbReference>
<evidence type="ECO:0000313" key="6">
    <source>
        <dbReference type="WBParaSite" id="EVEC_0000733401-mRNA-1"/>
    </source>
</evidence>
<evidence type="ECO:0000256" key="1">
    <source>
        <dbReference type="ARBA" id="ARBA00022946"/>
    </source>
</evidence>
<dbReference type="EMBL" id="UXUI01008674">
    <property type="protein sequence ID" value="VDD92104.1"/>
    <property type="molecule type" value="Genomic_DNA"/>
</dbReference>
<sequence>MLECDQVGKDNFCKLLKRYVMHKAVSIEPSECNVYFVDSNHGGGGMSDPRVPSFGSRVYCLKVPDGNIEDLSYYRSLRYTFGIPEGVAEMGDALPLHRNVDLMNGIRSDKGCYVGQETSAVALSAAKVRQRTLPFTSDGFVSGNISNSSGERIGTILTCQGNKGLAVVRVTSLKFPSKLNCSNRTITVFMPQWWPKDPLKPNIENQKQHQHSSEEESDVDDEIRLENKFAFLGDSPEDESKGNEKLEVCVEDVQSHIKTTKKKKKNQKRKEKRQNNKEEKRQNIKDEDDLLTSVGNNVETINDSSCGNLVFESDVFKVETRLLNGEAEFRKMVGLKANELRNHHQKRTFGRIVKKKNTWPELRNFGLAMELDHEEPDVLWFKFVHHMSYRTFQQAFWVYADAVNHEGIQGSVIHMWFQEILRECPYHLDSLLVMAEIMRHQEEYQVARDLIERGIFCCENVFPTQFELNNHKHRISYRVFENRAFFLLLHRHMRNMLDRSCFVAALNLAKLIYRLDPVDDPLAITLTIDTLALKAGEYRYLFQLYEALKDSRRLEKLPSFAYSLALAHFLLYYTDHDNDELGRANSSLASAIYHFPTVLIQILDKINIQPDRDIEDNTYMNKIAHERESEGIKHLTEVYVQLSHDLWKEDYILSWLESATRAAVNGLSDHVTEIKEWAKIRKAYVGIPRNVQRHGYLWNVMQNAEWTLFDPAPPYESTSTYGPQARQPSAPVSPLWRFVTSLLPEEDQVIQLNSVVGRAGGLFRQMFALRYTGNAQPPEDPPQQQ</sequence>
<feature type="compositionally biased region" description="Basic and acidic residues" evidence="2">
    <location>
        <begin position="273"/>
        <end position="285"/>
    </location>
</feature>
<reference evidence="4 5" key="2">
    <citation type="submission" date="2018-10" db="EMBL/GenBank/DDBJ databases">
        <authorList>
            <consortium name="Pathogen Informatics"/>
        </authorList>
    </citation>
    <scope>NUCLEOTIDE SEQUENCE [LARGE SCALE GENOMIC DNA]</scope>
</reference>
<feature type="region of interest" description="Disordered" evidence="2">
    <location>
        <begin position="257"/>
        <end position="288"/>
    </location>
</feature>
<dbReference type="Pfam" id="PF25455">
    <property type="entry name" value="Beta-barrel_CAF17_C"/>
    <property type="match status" value="1"/>
</dbReference>
<keyword evidence="5" id="KW-1185">Reference proteome</keyword>
<feature type="compositionally biased region" description="Basic residues" evidence="2">
    <location>
        <begin position="258"/>
        <end position="272"/>
    </location>
</feature>
<feature type="domain" description="CAF17 C-terminal" evidence="3">
    <location>
        <begin position="129"/>
        <end position="196"/>
    </location>
</feature>
<dbReference type="WBParaSite" id="EVEC_0000733401-mRNA-1">
    <property type="protein sequence ID" value="EVEC_0000733401-mRNA-1"/>
    <property type="gene ID" value="EVEC_0000733401"/>
</dbReference>
<dbReference type="InterPro" id="IPR017703">
    <property type="entry name" value="YgfZ/GCV_T_CS"/>
</dbReference>
<dbReference type="AlphaFoldDB" id="A0A0N4VA52"/>
<protein>
    <recommendedName>
        <fullName evidence="3">CAF17 C-terminal domain-containing protein</fullName>
    </recommendedName>
</protein>